<proteinExistence type="predicted"/>
<dbReference type="PANTHER" id="PTHR34351">
    <property type="entry name" value="SLR1927 PROTEIN-RELATED"/>
    <property type="match status" value="1"/>
</dbReference>
<keyword evidence="1" id="KW-0812">Transmembrane</keyword>
<evidence type="ECO:0000259" key="2">
    <source>
        <dbReference type="Pfam" id="PF01882"/>
    </source>
</evidence>
<feature type="transmembrane region" description="Helical" evidence="1">
    <location>
        <begin position="88"/>
        <end position="108"/>
    </location>
</feature>
<evidence type="ECO:0000313" key="3">
    <source>
        <dbReference type="EMBL" id="MEA5456391.1"/>
    </source>
</evidence>
<feature type="domain" description="DUF58" evidence="2">
    <location>
        <begin position="249"/>
        <end position="323"/>
    </location>
</feature>
<dbReference type="InterPro" id="IPR002881">
    <property type="entry name" value="DUF58"/>
</dbReference>
<feature type="transmembrane region" description="Helical" evidence="1">
    <location>
        <begin position="59"/>
        <end position="82"/>
    </location>
</feature>
<dbReference type="EMBL" id="JAYGGQ010000014">
    <property type="protein sequence ID" value="MEA5456391.1"/>
    <property type="molecule type" value="Genomic_DNA"/>
</dbReference>
<sequence length="438" mass="47432">MSEAVGRRFGGLRLMPSRLGSYAAPAWARVQPIAASIRSGVRSVVERSAPVRAILRSKLAIVSLAGWVCLGALAGSLGLSLLLGWRELWAAALVILALFFVAIVFVLGKDRHQVTIDLASTRVVVGERAVGRLRVSGDGREARATNIELPVGRALATFAVPHLKADEELEELFTIPTQRRGVLQLGPARSVKSDPLGLLRRERSLTEPEQLYIHPRTVALTGTSTGLLRDLDGVARQRLSNDDISFHALREYAPGDDRRHIHWKSSARSQRLMVRQFEETRRSQVAILLSSHPTEYSDPEEFELAVSVAGSIGLNALADSKTLTLMGPHRALVRHTRNQLLDGLAGVELDGRSQRFDEQAGTVAAQSPGTSLVVLVAGTGIETQHFRRAAARLPFTASCVGVRVDPKGDLGRRTAGELTVVTVPRLEDLAVALRKGVG</sequence>
<keyword evidence="4" id="KW-1185">Reference proteome</keyword>
<accession>A0ABU5T9M9</accession>
<dbReference type="Proteomes" id="UP001304769">
    <property type="component" value="Unassembled WGS sequence"/>
</dbReference>
<organism evidence="3 4">
    <name type="scientific">Sinomonas terricola</name>
    <dbReference type="NCBI Taxonomy" id="3110330"/>
    <lineage>
        <taxon>Bacteria</taxon>
        <taxon>Bacillati</taxon>
        <taxon>Actinomycetota</taxon>
        <taxon>Actinomycetes</taxon>
        <taxon>Micrococcales</taxon>
        <taxon>Micrococcaceae</taxon>
        <taxon>Sinomonas</taxon>
    </lineage>
</organism>
<evidence type="ECO:0000256" key="1">
    <source>
        <dbReference type="SAM" id="Phobius"/>
    </source>
</evidence>
<comment type="caution">
    <text evidence="3">The sequence shown here is derived from an EMBL/GenBank/DDBJ whole genome shotgun (WGS) entry which is preliminary data.</text>
</comment>
<dbReference type="PANTHER" id="PTHR34351:SF1">
    <property type="entry name" value="SLR1927 PROTEIN"/>
    <property type="match status" value="1"/>
</dbReference>
<dbReference type="RefSeq" id="WP_323280283.1">
    <property type="nucleotide sequence ID" value="NZ_JAYGGQ010000014.1"/>
</dbReference>
<dbReference type="Pfam" id="PF01882">
    <property type="entry name" value="DUF58"/>
    <property type="match status" value="1"/>
</dbReference>
<evidence type="ECO:0000313" key="4">
    <source>
        <dbReference type="Proteomes" id="UP001304769"/>
    </source>
</evidence>
<protein>
    <submittedName>
        <fullName evidence="3">DUF58 domain-containing protein</fullName>
    </submittedName>
</protein>
<reference evidence="3 4" key="1">
    <citation type="submission" date="2023-12" db="EMBL/GenBank/DDBJ databases">
        <title>Sinomonas terricola sp. nov, isolated from litchi orchard soil in Guangdong, PR China.</title>
        <authorList>
            <person name="Jiaxin W."/>
            <person name="Yang Z."/>
            <person name="Honghui Z."/>
        </authorList>
    </citation>
    <scope>NUCLEOTIDE SEQUENCE [LARGE SCALE GENOMIC DNA]</scope>
    <source>
        <strain evidence="3 4">JGH33</strain>
    </source>
</reference>
<name>A0ABU5T9M9_9MICC</name>
<gene>
    <name evidence="3" type="ORF">SPF06_16780</name>
</gene>
<keyword evidence="1" id="KW-1133">Transmembrane helix</keyword>
<keyword evidence="1" id="KW-0472">Membrane</keyword>